<dbReference type="FunFam" id="3.40.50.720:FF:000084">
    <property type="entry name" value="Short-chain dehydrogenase reductase"/>
    <property type="match status" value="4"/>
</dbReference>
<feature type="region of interest" description="Disordered" evidence="5">
    <location>
        <begin position="332"/>
        <end position="352"/>
    </location>
</feature>
<reference evidence="7" key="3">
    <citation type="submission" date="2015-04" db="UniProtKB">
        <authorList>
            <consortium name="EnsemblPlants"/>
        </authorList>
    </citation>
    <scope>IDENTIFICATION</scope>
</reference>
<keyword evidence="3" id="KW-0520">NAD</keyword>
<evidence type="ECO:0000256" key="3">
    <source>
        <dbReference type="ARBA" id="ARBA00023027"/>
    </source>
</evidence>
<dbReference type="Proteomes" id="UP000032180">
    <property type="component" value="Chromosome 7"/>
</dbReference>
<dbReference type="STRING" id="77586.A0A0D9X2K5"/>
<evidence type="ECO:0000256" key="2">
    <source>
        <dbReference type="ARBA" id="ARBA00023002"/>
    </source>
</evidence>
<dbReference type="SMART" id="SM00822">
    <property type="entry name" value="PKS_KR"/>
    <property type="match status" value="1"/>
</dbReference>
<feature type="domain" description="Ketoreductase" evidence="6">
    <location>
        <begin position="885"/>
        <end position="1068"/>
    </location>
</feature>
<sequence>MPTNPCGRIMLAVMQRALIRGKVICRGFAAASSDSQRLAGKIAVITGGASGIGKATAEEFVKNGAKVIIADVQDELGHAVAGELGHDAVIYTRCDVADEADIAAAVDLAVSRHGRLDVMVNNAGISGDLAPTPVSALDLADFDRVMEVNARSTLAGVKHAARVMTSPRRSGGGGSIICTASIAGVMGGVAIPHYSVSKAAVVGIVRAVAGEMARHGVRVNAVSPSYVATPMAMGAMAAWYPGASVEERRRIVEREMNETVEGVTLEVGDVAMAAVFLASDEAKFVNGHNLVVDGGYTVGKGDEESCWDNNADFSCRFNRQWLLHVIQLTPKTGRQSRRDHRRGEWHRQGDGGGSDVAAAVDLAVARHGRLDVFHSNAGICGTIPNQDDVARVDMDEFDRIMSVNARAVVAAIKHAARAMAPRRDGGAVIVTSSGAGVTPVCNIPLYSISKAAAIAAVRATAEPMARLYGLRVNAISPGGVRTPLMRSVFADMMAGASEEAVRMVTEREDMMEPEFIARAALYLASDDAKFVNGHNLVVDSGYSVYKGAGTPPALIEQSAYFEQNVQNSTTPRQTSPDLVNGFSTAALNSGERLAGKVAVITGAASGIGKATAAEFIKNGAKVILADVQDDLGRAVAAELGPDASYTRCDVADESQIAAAVDLAVARHGRLDVMFNNAGILGAIMQDDMASLDMAAFDRIMAVNARSTLAGVKHAARVMSGRGGVVLCTSSVAGVLPNPISAIYSVSKATVLAVVRAAAAPMARHGVRVNAISPHGTRTPMAMRVLAEMCGPGAGEEELRRMADAAANAGVAMEPEHIAMAAVYLASDEAKYVTGHNLVVDGGFTVHKAADAGNVQNSTTPPQTSPGLVNGFSTAAFNSGERLAGKVALITGAASGIGKATAAEFIKNGAKVILADVQDDLGHAVAAELGPDATYTRCDVADESQIAAAVDLAVSRHGHLDILYNNAGIQGAMPQDDMASLDMAEFDRVMAVNARSTLAGVKHAARVMSLAAAGGRGGVVLCTSSVAGVLPIPISAIYSVSKATVIAVVRAAAAPMARHGVRVNAISPHGTRTPMMMRVLAEMCGLGVGEEEVRRMADAAADAGVAMEPEYIARAAVYLASDEAKYVTGHNLVVDGGFTVHKSADAGVSAATN</sequence>
<evidence type="ECO:0000313" key="8">
    <source>
        <dbReference type="Proteomes" id="UP000032180"/>
    </source>
</evidence>
<dbReference type="AlphaFoldDB" id="A0A0D9X2K5"/>
<evidence type="ECO:0000259" key="6">
    <source>
        <dbReference type="SMART" id="SM00822"/>
    </source>
</evidence>
<protein>
    <recommendedName>
        <fullName evidence="6">Ketoreductase domain-containing protein</fullName>
    </recommendedName>
</protein>
<dbReference type="InterPro" id="IPR020904">
    <property type="entry name" value="Sc_DH/Rdtase_CS"/>
</dbReference>
<dbReference type="EnsemblPlants" id="LPERR07G22160.1">
    <property type="protein sequence ID" value="LPERR07G22160.1"/>
    <property type="gene ID" value="LPERR07G22160"/>
</dbReference>
<evidence type="ECO:0000256" key="1">
    <source>
        <dbReference type="ARBA" id="ARBA00006484"/>
    </source>
</evidence>
<dbReference type="GO" id="GO:0016491">
    <property type="term" value="F:oxidoreductase activity"/>
    <property type="evidence" value="ECO:0007669"/>
    <property type="project" value="UniProtKB-KW"/>
</dbReference>
<dbReference type="PRINTS" id="PR00080">
    <property type="entry name" value="SDRFAMILY"/>
</dbReference>
<dbReference type="PROSITE" id="PS00061">
    <property type="entry name" value="ADH_SHORT"/>
    <property type="match status" value="1"/>
</dbReference>
<dbReference type="PANTHER" id="PTHR43180:SF28">
    <property type="entry name" value="NAD(P)-BINDING ROSSMANN-FOLD SUPERFAMILY PROTEIN"/>
    <property type="match status" value="1"/>
</dbReference>
<dbReference type="HOGENOM" id="CLU_267100_0_0_1"/>
<keyword evidence="2" id="KW-0560">Oxidoreductase</keyword>
<dbReference type="InterPro" id="IPR057326">
    <property type="entry name" value="KR_dom"/>
</dbReference>
<dbReference type="PRINTS" id="PR00081">
    <property type="entry name" value="GDHRDH"/>
</dbReference>
<dbReference type="Gramene" id="LPERR07G22160.1">
    <property type="protein sequence ID" value="LPERR07G22160.1"/>
    <property type="gene ID" value="LPERR07G22160"/>
</dbReference>
<keyword evidence="8" id="KW-1185">Reference proteome</keyword>
<keyword evidence="4" id="KW-0443">Lipid metabolism</keyword>
<accession>A0A0D9X2K5</accession>
<dbReference type="InterPro" id="IPR036291">
    <property type="entry name" value="NAD(P)-bd_dom_sf"/>
</dbReference>
<dbReference type="Gene3D" id="3.40.50.720">
    <property type="entry name" value="NAD(P)-binding Rossmann-like Domain"/>
    <property type="match status" value="4"/>
</dbReference>
<dbReference type="GO" id="GO:0006629">
    <property type="term" value="P:lipid metabolic process"/>
    <property type="evidence" value="ECO:0007669"/>
    <property type="project" value="UniProtKB-KW"/>
</dbReference>
<evidence type="ECO:0000256" key="4">
    <source>
        <dbReference type="ARBA" id="ARBA00023098"/>
    </source>
</evidence>
<reference evidence="8" key="2">
    <citation type="submission" date="2013-12" db="EMBL/GenBank/DDBJ databases">
        <authorList>
            <person name="Yu Y."/>
            <person name="Lee S."/>
            <person name="de Baynast K."/>
            <person name="Wissotski M."/>
            <person name="Liu L."/>
            <person name="Talag J."/>
            <person name="Goicoechea J."/>
            <person name="Angelova A."/>
            <person name="Jetty R."/>
            <person name="Kudrna D."/>
            <person name="Golser W."/>
            <person name="Rivera L."/>
            <person name="Zhang J."/>
            <person name="Wing R."/>
        </authorList>
    </citation>
    <scope>NUCLEOTIDE SEQUENCE</scope>
</reference>
<dbReference type="SUPFAM" id="SSF51735">
    <property type="entry name" value="NAD(P)-binding Rossmann-fold domains"/>
    <property type="match status" value="4"/>
</dbReference>
<proteinExistence type="inferred from homology"/>
<evidence type="ECO:0000256" key="5">
    <source>
        <dbReference type="SAM" id="MobiDB-lite"/>
    </source>
</evidence>
<name>A0A0D9X2K5_9ORYZ</name>
<reference evidence="7 8" key="1">
    <citation type="submission" date="2012-08" db="EMBL/GenBank/DDBJ databases">
        <title>Oryza genome evolution.</title>
        <authorList>
            <person name="Wing R.A."/>
        </authorList>
    </citation>
    <scope>NUCLEOTIDE SEQUENCE</scope>
</reference>
<dbReference type="InterPro" id="IPR002347">
    <property type="entry name" value="SDR_fam"/>
</dbReference>
<comment type="similarity">
    <text evidence="1">Belongs to the short-chain dehydrogenases/reductases (SDR) family.</text>
</comment>
<evidence type="ECO:0000313" key="7">
    <source>
        <dbReference type="EnsemblPlants" id="LPERR07G22160.1"/>
    </source>
</evidence>
<dbReference type="eggNOG" id="KOG0725">
    <property type="taxonomic scope" value="Eukaryota"/>
</dbReference>
<organism evidence="7 8">
    <name type="scientific">Leersia perrieri</name>
    <dbReference type="NCBI Taxonomy" id="77586"/>
    <lineage>
        <taxon>Eukaryota</taxon>
        <taxon>Viridiplantae</taxon>
        <taxon>Streptophyta</taxon>
        <taxon>Embryophyta</taxon>
        <taxon>Tracheophyta</taxon>
        <taxon>Spermatophyta</taxon>
        <taxon>Magnoliopsida</taxon>
        <taxon>Liliopsida</taxon>
        <taxon>Poales</taxon>
        <taxon>Poaceae</taxon>
        <taxon>BOP clade</taxon>
        <taxon>Oryzoideae</taxon>
        <taxon>Oryzeae</taxon>
        <taxon>Oryzinae</taxon>
        <taxon>Leersia</taxon>
    </lineage>
</organism>
<dbReference type="PANTHER" id="PTHR43180">
    <property type="entry name" value="3-OXOACYL-(ACYL-CARRIER-PROTEIN) REDUCTASE (AFU_ORTHOLOGUE AFUA_6G11210)"/>
    <property type="match status" value="1"/>
</dbReference>
<dbReference type="Pfam" id="PF13561">
    <property type="entry name" value="adh_short_C2"/>
    <property type="match status" value="4"/>
</dbReference>